<dbReference type="Proteomes" id="UP000651517">
    <property type="component" value="Unassembled WGS sequence"/>
</dbReference>
<keyword evidence="5" id="KW-1185">Reference proteome</keyword>
<feature type="chain" id="PRO_5046501231" evidence="3">
    <location>
        <begin position="26"/>
        <end position="449"/>
    </location>
</feature>
<accession>A0ABR8WVM4</accession>
<feature type="compositionally biased region" description="Low complexity" evidence="1">
    <location>
        <begin position="309"/>
        <end position="323"/>
    </location>
</feature>
<protein>
    <submittedName>
        <fullName evidence="4">Uncharacterized protein</fullName>
    </submittedName>
</protein>
<organism evidence="4 5">
    <name type="scientific">Brevibacterium gallinarum</name>
    <dbReference type="NCBI Taxonomy" id="2762220"/>
    <lineage>
        <taxon>Bacteria</taxon>
        <taxon>Bacillati</taxon>
        <taxon>Actinomycetota</taxon>
        <taxon>Actinomycetes</taxon>
        <taxon>Micrococcales</taxon>
        <taxon>Brevibacteriaceae</taxon>
        <taxon>Brevibacterium</taxon>
    </lineage>
</organism>
<feature type="signal peptide" evidence="3">
    <location>
        <begin position="1"/>
        <end position="25"/>
    </location>
</feature>
<evidence type="ECO:0000256" key="2">
    <source>
        <dbReference type="SAM" id="Phobius"/>
    </source>
</evidence>
<dbReference type="EMBL" id="JACSPY010000009">
    <property type="protein sequence ID" value="MBD8021130.1"/>
    <property type="molecule type" value="Genomic_DNA"/>
</dbReference>
<feature type="transmembrane region" description="Helical" evidence="2">
    <location>
        <begin position="423"/>
        <end position="444"/>
    </location>
</feature>
<evidence type="ECO:0000313" key="5">
    <source>
        <dbReference type="Proteomes" id="UP000651517"/>
    </source>
</evidence>
<keyword evidence="2" id="KW-0472">Membrane</keyword>
<gene>
    <name evidence="4" type="ORF">H9634_10095</name>
</gene>
<evidence type="ECO:0000256" key="1">
    <source>
        <dbReference type="SAM" id="MobiDB-lite"/>
    </source>
</evidence>
<feature type="region of interest" description="Disordered" evidence="1">
    <location>
        <begin position="302"/>
        <end position="327"/>
    </location>
</feature>
<feature type="region of interest" description="Disordered" evidence="1">
    <location>
        <begin position="36"/>
        <end position="72"/>
    </location>
</feature>
<sequence length="449" mass="46604">MTAITPLRRLPAALTSCSLATALTAALSLTVLTAGGTPGAAAESPPAGRPAAGTEVRGGSSVDDAATIEPGSYADDIDYEDVEIGQSRTPQTYRITLDDGELGYLSASLITPLEQEKDSIGAAALELTIASPADASCEISATGRVSSSDPGPVMVSANTGVLDGNNPNDSCFQRGGSFIVSVIWNETYEQLPAQLPLELQFVRQAPAAWSQLPVPVEDPPAAEFLPESLAETETLTGGTTVNAATRLRDPAADVEVRTGVRHFFRVPVDAGQQLSVRARTSGPADHRLTLAVLDPNLRPVAIRRPGEEGAPSSDMADASGSDGETSIAIDDAGATTALTTRYPVNPRNAFVSFEEAHSSSIAGDYYIAVLIEPPFVGEADTGTQRVRLSWETTGETLEAAPEVEGAGAVPELFGMEAGRLVRVGGLGLGAVFLGIAGLLAVLAIRRSRR</sequence>
<evidence type="ECO:0000313" key="4">
    <source>
        <dbReference type="EMBL" id="MBD8021130.1"/>
    </source>
</evidence>
<name>A0ABR8WVM4_9MICO</name>
<keyword evidence="3" id="KW-0732">Signal</keyword>
<comment type="caution">
    <text evidence="4">The sequence shown here is derived from an EMBL/GenBank/DDBJ whole genome shotgun (WGS) entry which is preliminary data.</text>
</comment>
<reference evidence="4 5" key="1">
    <citation type="submission" date="2020-08" db="EMBL/GenBank/DDBJ databases">
        <title>A Genomic Blueprint of the Chicken Gut Microbiome.</title>
        <authorList>
            <person name="Gilroy R."/>
            <person name="Ravi A."/>
            <person name="Getino M."/>
            <person name="Pursley I."/>
            <person name="Horton D.L."/>
            <person name="Alikhan N.-F."/>
            <person name="Baker D."/>
            <person name="Gharbi K."/>
            <person name="Hall N."/>
            <person name="Watson M."/>
            <person name="Adriaenssens E.M."/>
            <person name="Foster-Nyarko E."/>
            <person name="Jarju S."/>
            <person name="Secka A."/>
            <person name="Antonio M."/>
            <person name="Oren A."/>
            <person name="Chaudhuri R."/>
            <person name="La Ragione R.M."/>
            <person name="Hildebrand F."/>
            <person name="Pallen M.J."/>
        </authorList>
    </citation>
    <scope>NUCLEOTIDE SEQUENCE [LARGE SCALE GENOMIC DNA]</scope>
    <source>
        <strain evidence="4 5">Re57</strain>
    </source>
</reference>
<evidence type="ECO:0000256" key="3">
    <source>
        <dbReference type="SAM" id="SignalP"/>
    </source>
</evidence>
<dbReference type="RefSeq" id="WP_191726532.1">
    <property type="nucleotide sequence ID" value="NZ_JACSPY010000009.1"/>
</dbReference>
<proteinExistence type="predicted"/>
<keyword evidence="2" id="KW-1133">Transmembrane helix</keyword>
<keyword evidence="2" id="KW-0812">Transmembrane</keyword>